<name>A0ABS2R137_9BACI</name>
<feature type="domain" description="Orn/Lys/Arg decarboxylases family 1 pyridoxal-P attachment site" evidence="6">
    <location>
        <begin position="8"/>
        <end position="301"/>
    </location>
</feature>
<dbReference type="InterPro" id="IPR015424">
    <property type="entry name" value="PyrdxlP-dep_Trfase"/>
</dbReference>
<feature type="domain" description="Orn/Lys/Arg decarboxylase C-terminal" evidence="7">
    <location>
        <begin position="381"/>
        <end position="462"/>
    </location>
</feature>
<dbReference type="InterPro" id="IPR000310">
    <property type="entry name" value="Orn/Lys/Arg_deCO2ase_major_dom"/>
</dbReference>
<dbReference type="Gene3D" id="3.90.100.10">
    <property type="entry name" value="Orn/Lys/Arg decarboxylase, C-terminal domain"/>
    <property type="match status" value="1"/>
</dbReference>
<dbReference type="SUPFAM" id="SSF55904">
    <property type="entry name" value="Ornithine decarboxylase C-terminal domain"/>
    <property type="match status" value="1"/>
</dbReference>
<evidence type="ECO:0000259" key="6">
    <source>
        <dbReference type="Pfam" id="PF01276"/>
    </source>
</evidence>
<keyword evidence="3" id="KW-0210">Decarboxylase</keyword>
<organism evidence="8 9">
    <name type="scientific">Priestia iocasae</name>
    <dbReference type="NCBI Taxonomy" id="2291674"/>
    <lineage>
        <taxon>Bacteria</taxon>
        <taxon>Bacillati</taxon>
        <taxon>Bacillota</taxon>
        <taxon>Bacilli</taxon>
        <taxon>Bacillales</taxon>
        <taxon>Bacillaceae</taxon>
        <taxon>Priestia</taxon>
    </lineage>
</organism>
<evidence type="ECO:0000313" key="9">
    <source>
        <dbReference type="Proteomes" id="UP000809829"/>
    </source>
</evidence>
<dbReference type="EC" id="4.1.1.18" evidence="8"/>
<comment type="cofactor">
    <cofactor evidence="1">
        <name>pyridoxal 5'-phosphate</name>
        <dbReference type="ChEBI" id="CHEBI:597326"/>
    </cofactor>
</comment>
<evidence type="ECO:0000313" key="8">
    <source>
        <dbReference type="EMBL" id="MBM7704937.1"/>
    </source>
</evidence>
<evidence type="ECO:0000256" key="5">
    <source>
        <dbReference type="ARBA" id="ARBA00023239"/>
    </source>
</evidence>
<dbReference type="Pfam" id="PF03711">
    <property type="entry name" value="OKR_DC_1_C"/>
    <property type="match status" value="1"/>
</dbReference>
<proteinExistence type="inferred from homology"/>
<dbReference type="PANTHER" id="PTHR43277:SF3">
    <property type="entry name" value="DECARBOXYLASE, PUTATIVE-RELATED"/>
    <property type="match status" value="1"/>
</dbReference>
<dbReference type="InterPro" id="IPR015421">
    <property type="entry name" value="PyrdxlP-dep_Trfase_major"/>
</dbReference>
<evidence type="ECO:0000259" key="7">
    <source>
        <dbReference type="Pfam" id="PF03711"/>
    </source>
</evidence>
<evidence type="ECO:0000256" key="2">
    <source>
        <dbReference type="ARBA" id="ARBA00010671"/>
    </source>
</evidence>
<keyword evidence="9" id="KW-1185">Reference proteome</keyword>
<dbReference type="Proteomes" id="UP000809829">
    <property type="component" value="Unassembled WGS sequence"/>
</dbReference>
<keyword evidence="4" id="KW-0663">Pyridoxal phosphate</keyword>
<dbReference type="PANTHER" id="PTHR43277">
    <property type="entry name" value="ARGININE DECARBOXYLASE"/>
    <property type="match status" value="1"/>
</dbReference>
<dbReference type="InterPro" id="IPR008286">
    <property type="entry name" value="Prn/Lys/Arg_de-COase_C"/>
</dbReference>
<dbReference type="RefSeq" id="WP_205188928.1">
    <property type="nucleotide sequence ID" value="NZ_JAFBFC010000010.1"/>
</dbReference>
<accession>A0ABS2R137</accession>
<comment type="caution">
    <text evidence="8">The sequence shown here is derived from an EMBL/GenBank/DDBJ whole genome shotgun (WGS) entry which is preliminary data.</text>
</comment>
<dbReference type="InterPro" id="IPR052357">
    <property type="entry name" value="Orn_Lys_Arg_decarboxylase-I"/>
</dbReference>
<dbReference type="EMBL" id="JAFBFC010000010">
    <property type="protein sequence ID" value="MBM7704937.1"/>
    <property type="molecule type" value="Genomic_DNA"/>
</dbReference>
<protein>
    <submittedName>
        <fullName evidence="8">Lysine decarboxylase</fullName>
        <ecNumber evidence="8">4.1.1.18</ecNumber>
    </submittedName>
</protein>
<dbReference type="CDD" id="cd00615">
    <property type="entry name" value="Orn_deC_like"/>
    <property type="match status" value="1"/>
</dbReference>
<dbReference type="Gene3D" id="3.40.640.10">
    <property type="entry name" value="Type I PLP-dependent aspartate aminotransferase-like (Major domain)"/>
    <property type="match status" value="1"/>
</dbReference>
<sequence length="476" mass="52612">MNLDQRKTPLYDALLKHSSGQPISYHVPGHKSGSVFPLLNDNVFSSILKIDMTELNGLDDLHDPEEVIEDAQKLAADVYGVDFTYFLVNGSTVGNLASILSVCGEDDKVLVQRDSHKSILNGLKLSKSKPIYLSPTVDENANISTGLSIQTIEKALRDYPDAKALIVTNPTYYGATIDICKVVQLAHSYQIPVIVDEAHGAHFIVGDLFPTSAVQAGADIVIHSAHKTLPAMTMASYLHVQGSLINREKLSSYLSILQSSSPSYVLMASLDIARYYLAHFSPLHVKKVMKRIERLCDGINRIPGLRVVPLKQKDPLKVMIRASFCTGYELQHLFEQEGVYSELADSFQVLFVLPLSEEIEIEETIKRMTRAVQSPLYKDNAVNQSVKSSFTFPAVSSVLSYKQMTQLKKSTVAIEESKGLFVSKPVIPYPPGIPILLEGEQITSEHIHYILQLQRLGAKIQGGHAISDGYLDVFLT</sequence>
<dbReference type="InterPro" id="IPR036633">
    <property type="entry name" value="Prn/Lys/Arg_de-COase_C_sf"/>
</dbReference>
<evidence type="ECO:0000256" key="4">
    <source>
        <dbReference type="ARBA" id="ARBA00022898"/>
    </source>
</evidence>
<reference evidence="8 9" key="1">
    <citation type="submission" date="2021-01" db="EMBL/GenBank/DDBJ databases">
        <title>Genomic Encyclopedia of Type Strains, Phase IV (KMG-IV): sequencing the most valuable type-strain genomes for metagenomic binning, comparative biology and taxonomic classification.</title>
        <authorList>
            <person name="Goeker M."/>
        </authorList>
    </citation>
    <scope>NUCLEOTIDE SEQUENCE [LARGE SCALE GENOMIC DNA]</scope>
    <source>
        <strain evidence="8 9">DSM 104297</strain>
    </source>
</reference>
<comment type="similarity">
    <text evidence="2">Belongs to the Orn/Lys/Arg decarboxylase class-I family.</text>
</comment>
<keyword evidence="5 8" id="KW-0456">Lyase</keyword>
<dbReference type="SUPFAM" id="SSF53383">
    <property type="entry name" value="PLP-dependent transferases"/>
    <property type="match status" value="1"/>
</dbReference>
<evidence type="ECO:0000256" key="3">
    <source>
        <dbReference type="ARBA" id="ARBA00022793"/>
    </source>
</evidence>
<dbReference type="GO" id="GO:0008923">
    <property type="term" value="F:lysine decarboxylase activity"/>
    <property type="evidence" value="ECO:0007669"/>
    <property type="project" value="UniProtKB-EC"/>
</dbReference>
<evidence type="ECO:0000256" key="1">
    <source>
        <dbReference type="ARBA" id="ARBA00001933"/>
    </source>
</evidence>
<dbReference type="Pfam" id="PF01276">
    <property type="entry name" value="OKR_DC_1"/>
    <property type="match status" value="1"/>
</dbReference>
<gene>
    <name evidence="8" type="ORF">JOC83_003818</name>
</gene>